<dbReference type="KEGG" id="ftj:FTUN_1363"/>
<evidence type="ECO:0000259" key="20">
    <source>
        <dbReference type="PROSITE" id="PS50857"/>
    </source>
</evidence>
<accession>A0A6M5YKN2</accession>
<evidence type="ECO:0000256" key="1">
    <source>
        <dbReference type="ARBA" id="ARBA00004141"/>
    </source>
</evidence>
<dbReference type="Gene3D" id="1.10.760.10">
    <property type="entry name" value="Cytochrome c-like domain"/>
    <property type="match status" value="1"/>
</dbReference>
<feature type="domain" description="Cytochrome oxidase subunit II copper A binding" evidence="20">
    <location>
        <begin position="99"/>
        <end position="226"/>
    </location>
</feature>
<keyword evidence="6" id="KW-0679">Respiratory chain</keyword>
<dbReference type="InterPro" id="IPR045187">
    <property type="entry name" value="CcO_II"/>
</dbReference>
<comment type="similarity">
    <text evidence="2">Belongs to the cytochrome c oxidase subunit 2 family.</text>
</comment>
<dbReference type="GO" id="GO:0020037">
    <property type="term" value="F:heme binding"/>
    <property type="evidence" value="ECO:0007669"/>
    <property type="project" value="InterPro"/>
</dbReference>
<evidence type="ECO:0000256" key="10">
    <source>
        <dbReference type="ARBA" id="ARBA00022982"/>
    </source>
</evidence>
<keyword evidence="9" id="KW-1278">Translocase</keyword>
<keyword evidence="5 17" id="KW-0349">Heme</keyword>
<dbReference type="InterPro" id="IPR008972">
    <property type="entry name" value="Cupredoxin"/>
</dbReference>
<dbReference type="InterPro" id="IPR036909">
    <property type="entry name" value="Cyt_c-like_dom_sf"/>
</dbReference>
<protein>
    <recommendedName>
        <fullName evidence="3">cytochrome-c oxidase</fullName>
        <ecNumber evidence="3">7.1.1.9</ecNumber>
    </recommendedName>
    <alternativeName>
        <fullName evidence="16">Cytochrome aa3 subunit 2</fullName>
    </alternativeName>
</protein>
<keyword evidence="11 19" id="KW-1133">Transmembrane helix</keyword>
<keyword evidence="13" id="KW-0186">Copper</keyword>
<keyword evidence="8 17" id="KW-0479">Metal-binding</keyword>
<dbReference type="InterPro" id="IPR036257">
    <property type="entry name" value="Cyt_c_oxidase_su2_TM_sf"/>
</dbReference>
<evidence type="ECO:0000256" key="13">
    <source>
        <dbReference type="ARBA" id="ARBA00023008"/>
    </source>
</evidence>
<dbReference type="PROSITE" id="PS51007">
    <property type="entry name" value="CYTC"/>
    <property type="match status" value="1"/>
</dbReference>
<dbReference type="GO" id="GO:0004129">
    <property type="term" value="F:cytochrome-c oxidase activity"/>
    <property type="evidence" value="ECO:0007669"/>
    <property type="project" value="UniProtKB-EC"/>
</dbReference>
<dbReference type="InterPro" id="IPR002429">
    <property type="entry name" value="CcO_II-like_C"/>
</dbReference>
<dbReference type="InterPro" id="IPR001505">
    <property type="entry name" value="Copper_CuA"/>
</dbReference>
<evidence type="ECO:0000313" key="22">
    <source>
        <dbReference type="EMBL" id="QJW93851.1"/>
    </source>
</evidence>
<dbReference type="InterPro" id="IPR014222">
    <property type="entry name" value="Cyt_c_oxidase_su2"/>
</dbReference>
<evidence type="ECO:0000256" key="12">
    <source>
        <dbReference type="ARBA" id="ARBA00023004"/>
    </source>
</evidence>
<evidence type="ECO:0000256" key="2">
    <source>
        <dbReference type="ARBA" id="ARBA00007866"/>
    </source>
</evidence>
<keyword evidence="7 19" id="KW-0812">Transmembrane</keyword>
<feature type="transmembrane region" description="Helical" evidence="19">
    <location>
        <begin position="68"/>
        <end position="86"/>
    </location>
</feature>
<evidence type="ECO:0000259" key="21">
    <source>
        <dbReference type="PROSITE" id="PS51007"/>
    </source>
</evidence>
<dbReference type="InterPro" id="IPR009056">
    <property type="entry name" value="Cyt_c-like_dom"/>
</dbReference>
<keyword evidence="10" id="KW-0249">Electron transport</keyword>
<organism evidence="22 23">
    <name type="scientific">Frigoriglobus tundricola</name>
    <dbReference type="NCBI Taxonomy" id="2774151"/>
    <lineage>
        <taxon>Bacteria</taxon>
        <taxon>Pseudomonadati</taxon>
        <taxon>Planctomycetota</taxon>
        <taxon>Planctomycetia</taxon>
        <taxon>Gemmatales</taxon>
        <taxon>Gemmataceae</taxon>
        <taxon>Frigoriglobus</taxon>
    </lineage>
</organism>
<comment type="subcellular location">
    <subcellularLocation>
        <location evidence="1">Membrane</location>
        <topology evidence="1">Multi-pass membrane protein</topology>
    </subcellularLocation>
</comment>
<evidence type="ECO:0000256" key="9">
    <source>
        <dbReference type="ARBA" id="ARBA00022967"/>
    </source>
</evidence>
<evidence type="ECO:0000256" key="16">
    <source>
        <dbReference type="ARBA" id="ARBA00031399"/>
    </source>
</evidence>
<proteinExistence type="inferred from homology"/>
<evidence type="ECO:0000256" key="14">
    <source>
        <dbReference type="ARBA" id="ARBA00023136"/>
    </source>
</evidence>
<keyword evidence="22" id="KW-0560">Oxidoreductase</keyword>
<dbReference type="Gene3D" id="1.10.287.90">
    <property type="match status" value="1"/>
</dbReference>
<comment type="function">
    <text evidence="15">Subunits I and II form the functional core of the enzyme complex. Electrons originating in cytochrome c are transferred via heme a and Cu(A) to the binuclear center formed by heme a3 and Cu(B).</text>
</comment>
<dbReference type="PANTHER" id="PTHR22888">
    <property type="entry name" value="CYTOCHROME C OXIDASE, SUBUNIT II"/>
    <property type="match status" value="1"/>
</dbReference>
<keyword evidence="12 17" id="KW-0408">Iron</keyword>
<dbReference type="Proteomes" id="UP000503447">
    <property type="component" value="Chromosome"/>
</dbReference>
<dbReference type="Pfam" id="PF00034">
    <property type="entry name" value="Cytochrom_C"/>
    <property type="match status" value="1"/>
</dbReference>
<dbReference type="Pfam" id="PF00116">
    <property type="entry name" value="COX2"/>
    <property type="match status" value="1"/>
</dbReference>
<evidence type="ECO:0000256" key="18">
    <source>
        <dbReference type="SAM" id="MobiDB-lite"/>
    </source>
</evidence>
<dbReference type="CDD" id="cd13915">
    <property type="entry name" value="CuRO_HCO_II_like_2"/>
    <property type="match status" value="1"/>
</dbReference>
<evidence type="ECO:0000256" key="8">
    <source>
        <dbReference type="ARBA" id="ARBA00022723"/>
    </source>
</evidence>
<dbReference type="RefSeq" id="WP_227254780.1">
    <property type="nucleotide sequence ID" value="NZ_CP053452.2"/>
</dbReference>
<dbReference type="PROSITE" id="PS00078">
    <property type="entry name" value="COX2"/>
    <property type="match status" value="1"/>
</dbReference>
<evidence type="ECO:0000256" key="6">
    <source>
        <dbReference type="ARBA" id="ARBA00022660"/>
    </source>
</evidence>
<keyword evidence="14 19" id="KW-0472">Membrane</keyword>
<evidence type="ECO:0000256" key="4">
    <source>
        <dbReference type="ARBA" id="ARBA00022448"/>
    </source>
</evidence>
<dbReference type="PANTHER" id="PTHR22888:SF9">
    <property type="entry name" value="CYTOCHROME C OXIDASE SUBUNIT 2"/>
    <property type="match status" value="1"/>
</dbReference>
<dbReference type="SUPFAM" id="SSF49503">
    <property type="entry name" value="Cupredoxins"/>
    <property type="match status" value="1"/>
</dbReference>
<feature type="region of interest" description="Disordered" evidence="18">
    <location>
        <begin position="337"/>
        <end position="366"/>
    </location>
</feature>
<evidence type="ECO:0000256" key="15">
    <source>
        <dbReference type="ARBA" id="ARBA00024688"/>
    </source>
</evidence>
<evidence type="ECO:0000256" key="19">
    <source>
        <dbReference type="SAM" id="Phobius"/>
    </source>
</evidence>
<evidence type="ECO:0000256" key="17">
    <source>
        <dbReference type="PROSITE-ProRule" id="PRU00433"/>
    </source>
</evidence>
<dbReference type="AlphaFoldDB" id="A0A6M5YKN2"/>
<name>A0A6M5YKN2_9BACT</name>
<evidence type="ECO:0000256" key="7">
    <source>
        <dbReference type="ARBA" id="ARBA00022692"/>
    </source>
</evidence>
<keyword evidence="4" id="KW-0813">Transport</keyword>
<dbReference type="PROSITE" id="PS50857">
    <property type="entry name" value="COX2_CUA"/>
    <property type="match status" value="1"/>
</dbReference>
<feature type="transmembrane region" description="Helical" evidence="19">
    <location>
        <begin position="24"/>
        <end position="48"/>
    </location>
</feature>
<dbReference type="PRINTS" id="PR01166">
    <property type="entry name" value="CYCOXIDASEII"/>
</dbReference>
<feature type="compositionally biased region" description="Polar residues" evidence="18">
    <location>
        <begin position="355"/>
        <end position="366"/>
    </location>
</feature>
<dbReference type="GO" id="GO:0005507">
    <property type="term" value="F:copper ion binding"/>
    <property type="evidence" value="ECO:0007669"/>
    <property type="project" value="InterPro"/>
</dbReference>
<dbReference type="SUPFAM" id="SSF81464">
    <property type="entry name" value="Cytochrome c oxidase subunit II-like, transmembrane region"/>
    <property type="match status" value="1"/>
</dbReference>
<evidence type="ECO:0000256" key="11">
    <source>
        <dbReference type="ARBA" id="ARBA00022989"/>
    </source>
</evidence>
<dbReference type="GO" id="GO:0016491">
    <property type="term" value="F:oxidoreductase activity"/>
    <property type="evidence" value="ECO:0007669"/>
    <property type="project" value="UniProtKB-KW"/>
</dbReference>
<feature type="domain" description="Cytochrome c" evidence="21">
    <location>
        <begin position="240"/>
        <end position="335"/>
    </location>
</feature>
<sequence>MTTMNMLPLIPEMASDGARHFEALFWYITLTSSAVGIGVYIALLYFCVRYRRGQTTGSTPRILGSVRLELTWTLVPMFVFLTYYAWGAMVYNKAVHPPEDATEIFVIGKQWMWKAQYPNGQRVIIGGNPRNMSESERQSIGKLVLPMNRPVKLTFISEDVIHDFGVPAFRSKIDVIPGRYSQVWYQPTKLGEYHVYCDQYCGTWHSLMVGKIKVVEGKEFDEFLSGYAPLQGTQNAVDGSLAHEGRQLFLKLQCINCHSATPTGKAPVLEGLYGSRVPLKGGGAEIADDAYIIESIRRPRLKVVDGWEAIMPAYDETQVSAEELNAVVAYIRSLRKGTTPDRTERFPAPNGAPTERQQSPQPSGGK</sequence>
<keyword evidence="23" id="KW-1185">Reference proteome</keyword>
<dbReference type="SUPFAM" id="SSF46626">
    <property type="entry name" value="Cytochrome c"/>
    <property type="match status" value="1"/>
</dbReference>
<dbReference type="EC" id="7.1.1.9" evidence="3"/>
<dbReference type="Gene3D" id="2.60.40.420">
    <property type="entry name" value="Cupredoxins - blue copper proteins"/>
    <property type="match status" value="1"/>
</dbReference>
<dbReference type="NCBIfam" id="TIGR02866">
    <property type="entry name" value="CoxB"/>
    <property type="match status" value="1"/>
</dbReference>
<evidence type="ECO:0000313" key="23">
    <source>
        <dbReference type="Proteomes" id="UP000503447"/>
    </source>
</evidence>
<dbReference type="GO" id="GO:0042773">
    <property type="term" value="P:ATP synthesis coupled electron transport"/>
    <property type="evidence" value="ECO:0007669"/>
    <property type="project" value="TreeGrafter"/>
</dbReference>
<evidence type="ECO:0000256" key="5">
    <source>
        <dbReference type="ARBA" id="ARBA00022617"/>
    </source>
</evidence>
<dbReference type="GO" id="GO:0016020">
    <property type="term" value="C:membrane"/>
    <property type="evidence" value="ECO:0007669"/>
    <property type="project" value="UniProtKB-SubCell"/>
</dbReference>
<dbReference type="EMBL" id="CP053452">
    <property type="protein sequence ID" value="QJW93851.1"/>
    <property type="molecule type" value="Genomic_DNA"/>
</dbReference>
<reference evidence="23" key="1">
    <citation type="submission" date="2020-05" db="EMBL/GenBank/DDBJ databases">
        <title>Frigoriglobus tundricola gen. nov., sp. nov., a psychrotolerant cellulolytic planctomycete of the family Gemmataceae with two divergent copies of 16S rRNA gene.</title>
        <authorList>
            <person name="Kulichevskaya I.S."/>
            <person name="Ivanova A.A."/>
            <person name="Naumoff D.G."/>
            <person name="Beletsky A.V."/>
            <person name="Rijpstra W.I.C."/>
            <person name="Sinninghe Damste J.S."/>
            <person name="Mardanov A.V."/>
            <person name="Ravin N.V."/>
            <person name="Dedysh S.N."/>
        </authorList>
    </citation>
    <scope>NUCLEOTIDE SEQUENCE [LARGE SCALE GENOMIC DNA]</scope>
    <source>
        <strain evidence="23">PL17</strain>
    </source>
</reference>
<gene>
    <name evidence="22" type="ORF">FTUN_1363</name>
</gene>
<evidence type="ECO:0000256" key="3">
    <source>
        <dbReference type="ARBA" id="ARBA00012949"/>
    </source>
</evidence>